<feature type="region of interest" description="Disordered" evidence="1">
    <location>
        <begin position="33"/>
        <end position="63"/>
    </location>
</feature>
<sequence length="105" mass="12475">MESESVFNQLLESEKEMERNFRELQHLREQVEQARVDAEEDARKMEEMRTTEASKQQAHVEAMGEHMQAKAMFESMQETVKQSRKALETARERKGQAEQFVKQER</sequence>
<keyword evidence="3" id="KW-1185">Reference proteome</keyword>
<dbReference type="EMBL" id="KE346368">
    <property type="protein sequence ID" value="KJE94893.1"/>
    <property type="molecule type" value="Genomic_DNA"/>
</dbReference>
<dbReference type="Proteomes" id="UP000008743">
    <property type="component" value="Unassembled WGS sequence"/>
</dbReference>
<name>A0A0D2WTD0_CAPO3</name>
<feature type="compositionally biased region" description="Basic and acidic residues" evidence="1">
    <location>
        <begin position="85"/>
        <end position="105"/>
    </location>
</feature>
<gene>
    <name evidence="2" type="ORF">CAOG_005452</name>
</gene>
<evidence type="ECO:0000256" key="1">
    <source>
        <dbReference type="SAM" id="MobiDB-lite"/>
    </source>
</evidence>
<proteinExistence type="predicted"/>
<dbReference type="AlphaFoldDB" id="A0A0D2WTD0"/>
<evidence type="ECO:0000313" key="2">
    <source>
        <dbReference type="EMBL" id="KJE94893.1"/>
    </source>
</evidence>
<dbReference type="InParanoid" id="A0A0D2WTD0"/>
<evidence type="ECO:0000313" key="3">
    <source>
        <dbReference type="Proteomes" id="UP000008743"/>
    </source>
</evidence>
<reference evidence="3" key="1">
    <citation type="submission" date="2011-02" db="EMBL/GenBank/DDBJ databases">
        <title>The Genome Sequence of Capsaspora owczarzaki ATCC 30864.</title>
        <authorList>
            <person name="Russ C."/>
            <person name="Cuomo C."/>
            <person name="Burger G."/>
            <person name="Gray M.W."/>
            <person name="Holland P.W.H."/>
            <person name="King N."/>
            <person name="Lang F.B.F."/>
            <person name="Roger A.J."/>
            <person name="Ruiz-Trillo I."/>
            <person name="Young S.K."/>
            <person name="Zeng Q."/>
            <person name="Gargeya S."/>
            <person name="Alvarado L."/>
            <person name="Berlin A."/>
            <person name="Chapman S.B."/>
            <person name="Chen Z."/>
            <person name="Freedman E."/>
            <person name="Gellesch M."/>
            <person name="Goldberg J."/>
            <person name="Griggs A."/>
            <person name="Gujja S."/>
            <person name="Heilman E."/>
            <person name="Heiman D."/>
            <person name="Howarth C."/>
            <person name="Mehta T."/>
            <person name="Neiman D."/>
            <person name="Pearson M."/>
            <person name="Roberts A."/>
            <person name="Saif S."/>
            <person name="Shea T."/>
            <person name="Shenoy N."/>
            <person name="Sisk P."/>
            <person name="Stolte C."/>
            <person name="Sykes S."/>
            <person name="White J."/>
            <person name="Yandava C."/>
            <person name="Haas B."/>
            <person name="Nusbaum C."/>
            <person name="Birren B."/>
        </authorList>
    </citation>
    <scope>NUCLEOTIDE SEQUENCE</scope>
    <source>
        <strain evidence="3">ATCC 30864</strain>
    </source>
</reference>
<accession>A0A0D2WTD0</accession>
<feature type="region of interest" description="Disordered" evidence="1">
    <location>
        <begin position="75"/>
        <end position="105"/>
    </location>
</feature>
<protein>
    <submittedName>
        <fullName evidence="2">Uncharacterized protein</fullName>
    </submittedName>
</protein>
<feature type="compositionally biased region" description="Basic and acidic residues" evidence="1">
    <location>
        <begin position="33"/>
        <end position="52"/>
    </location>
</feature>
<dbReference type="RefSeq" id="XP_004346125.1">
    <property type="nucleotide sequence ID" value="XM_004346075.1"/>
</dbReference>
<organism evidence="2 3">
    <name type="scientific">Capsaspora owczarzaki (strain ATCC 30864)</name>
    <dbReference type="NCBI Taxonomy" id="595528"/>
    <lineage>
        <taxon>Eukaryota</taxon>
        <taxon>Filasterea</taxon>
        <taxon>Capsaspora</taxon>
    </lineage>
</organism>